<evidence type="ECO:0000313" key="2">
    <source>
        <dbReference type="EMBL" id="KAF2126746.1"/>
    </source>
</evidence>
<dbReference type="InterPro" id="IPR053169">
    <property type="entry name" value="MUG_Protein"/>
</dbReference>
<dbReference type="InterPro" id="IPR008928">
    <property type="entry name" value="6-hairpin_glycosidase_sf"/>
</dbReference>
<evidence type="ECO:0000313" key="3">
    <source>
        <dbReference type="Proteomes" id="UP000799771"/>
    </source>
</evidence>
<protein>
    <submittedName>
        <fullName evidence="2">Glycoside hydrolase family 76 protein</fullName>
    </submittedName>
</protein>
<organism evidence="2 3">
    <name type="scientific">Dothidotthia symphoricarpi CBS 119687</name>
    <dbReference type="NCBI Taxonomy" id="1392245"/>
    <lineage>
        <taxon>Eukaryota</taxon>
        <taxon>Fungi</taxon>
        <taxon>Dikarya</taxon>
        <taxon>Ascomycota</taxon>
        <taxon>Pezizomycotina</taxon>
        <taxon>Dothideomycetes</taxon>
        <taxon>Pleosporomycetidae</taxon>
        <taxon>Pleosporales</taxon>
        <taxon>Dothidotthiaceae</taxon>
        <taxon>Dothidotthia</taxon>
    </lineage>
</organism>
<gene>
    <name evidence="2" type="ORF">P153DRAFT_345279</name>
</gene>
<feature type="chain" id="PRO_5025408699" evidence="1">
    <location>
        <begin position="23"/>
        <end position="449"/>
    </location>
</feature>
<dbReference type="RefSeq" id="XP_033521138.1">
    <property type="nucleotide sequence ID" value="XM_033666085.1"/>
</dbReference>
<dbReference type="EMBL" id="ML977512">
    <property type="protein sequence ID" value="KAF2126746.1"/>
    <property type="molecule type" value="Genomic_DNA"/>
</dbReference>
<dbReference type="GeneID" id="54406517"/>
<sequence>MYPSFLLQLFLISIPLLPNTSAESAFVAVTDPVRRANYALSTLQIWYNAGTGLWDTAGWWNSASAMTMIGNFVKVDPNNAQLRDLATRIFANTVVQAPARNPQPGVEKESLVGRGIAYENGTLILSNGTRIETGYGKDLDLRTHELHTMYPEKWDTEDGEYVDIKSLPIYATAAKDGTQTALASPPIAEDWLDGFYDDDLWWALAWINAYDITQNIEYLQLAEGIFMAVTKAWPTRCGNGGIFWSWRNKYMNAIANELFLSTAAHLANRAENKDFYIDWAERTLTWFLDTGMLNDDGVINDGLTEGCENNGHNIWSYNQGVILGALVELNSAAPNKTYLPLASSIAKAAITELSDSNGVIHDACEPDCGIDGTQFKGIFIRNLQMLQQAAPDKTFVETIQKNAESVWMNIGSETMGVTFGADWTSSRGVANAAAQSSAMDALVAAIAVQ</sequence>
<dbReference type="InterPro" id="IPR005198">
    <property type="entry name" value="Glyco_hydro_76"/>
</dbReference>
<dbReference type="Gene3D" id="1.50.10.20">
    <property type="match status" value="1"/>
</dbReference>
<keyword evidence="2" id="KW-0378">Hydrolase</keyword>
<reference evidence="2" key="1">
    <citation type="journal article" date="2020" name="Stud. Mycol.">
        <title>101 Dothideomycetes genomes: a test case for predicting lifestyles and emergence of pathogens.</title>
        <authorList>
            <person name="Haridas S."/>
            <person name="Albert R."/>
            <person name="Binder M."/>
            <person name="Bloem J."/>
            <person name="Labutti K."/>
            <person name="Salamov A."/>
            <person name="Andreopoulos B."/>
            <person name="Baker S."/>
            <person name="Barry K."/>
            <person name="Bills G."/>
            <person name="Bluhm B."/>
            <person name="Cannon C."/>
            <person name="Castanera R."/>
            <person name="Culley D."/>
            <person name="Daum C."/>
            <person name="Ezra D."/>
            <person name="Gonzalez J."/>
            <person name="Henrissat B."/>
            <person name="Kuo A."/>
            <person name="Liang C."/>
            <person name="Lipzen A."/>
            <person name="Lutzoni F."/>
            <person name="Magnuson J."/>
            <person name="Mondo S."/>
            <person name="Nolan M."/>
            <person name="Ohm R."/>
            <person name="Pangilinan J."/>
            <person name="Park H.-J."/>
            <person name="Ramirez L."/>
            <person name="Alfaro M."/>
            <person name="Sun H."/>
            <person name="Tritt A."/>
            <person name="Yoshinaga Y."/>
            <person name="Zwiers L.-H."/>
            <person name="Turgeon B."/>
            <person name="Goodwin S."/>
            <person name="Spatafora J."/>
            <person name="Crous P."/>
            <person name="Grigoriev I."/>
        </authorList>
    </citation>
    <scope>NUCLEOTIDE SEQUENCE</scope>
    <source>
        <strain evidence="2">CBS 119687</strain>
    </source>
</reference>
<evidence type="ECO:0000256" key="1">
    <source>
        <dbReference type="SAM" id="SignalP"/>
    </source>
</evidence>
<dbReference type="SUPFAM" id="SSF48208">
    <property type="entry name" value="Six-hairpin glycosidases"/>
    <property type="match status" value="1"/>
</dbReference>
<dbReference type="GO" id="GO:0008496">
    <property type="term" value="F:mannan endo-1,6-alpha-mannosidase activity"/>
    <property type="evidence" value="ECO:0007669"/>
    <property type="project" value="UniProtKB-UniRule"/>
</dbReference>
<dbReference type="GO" id="GO:0016052">
    <property type="term" value="P:carbohydrate catabolic process"/>
    <property type="evidence" value="ECO:0007669"/>
    <property type="project" value="InterPro"/>
</dbReference>
<keyword evidence="1" id="KW-0732">Signal</keyword>
<dbReference type="Pfam" id="PF03663">
    <property type="entry name" value="Glyco_hydro_76"/>
    <property type="match status" value="1"/>
</dbReference>
<name>A0A6A6A5D4_9PLEO</name>
<keyword evidence="3" id="KW-1185">Reference proteome</keyword>
<proteinExistence type="predicted"/>
<feature type="signal peptide" evidence="1">
    <location>
        <begin position="1"/>
        <end position="22"/>
    </location>
</feature>
<dbReference type="PANTHER" id="PTHR47791:SF1">
    <property type="entry name" value="ENDO MANNANASE, GH76 FAMILY (EUROFUNG)"/>
    <property type="match status" value="1"/>
</dbReference>
<dbReference type="AlphaFoldDB" id="A0A6A6A5D4"/>
<dbReference type="OrthoDB" id="9984024at2759"/>
<dbReference type="PANTHER" id="PTHR47791">
    <property type="entry name" value="MEIOTICALLY UP-REGULATED GENE 191 PROTEIN"/>
    <property type="match status" value="1"/>
</dbReference>
<dbReference type="Proteomes" id="UP000799771">
    <property type="component" value="Unassembled WGS sequence"/>
</dbReference>
<accession>A0A6A6A5D4</accession>